<sequence>NWFGKCLEWGSNELFVSLWNRFKTNDQIRVSETNNSISFCQDSVDKTRHSEYVYDYMACNWRYLNIHIIDFLIGEGCTGVMKQIYLTDDLLRIKYTPKEDFQLIKKFIKLEILEFHQVLVLCIREGNIALFEWLYPLREEYKFEMHELLQELLKNPSTRVLKLLKPEFSQIGWERLLSIKSLKLCFLKQILTSIPHQQNPLPTELLQLLVGNSSYANAKHVLSNYRFESITPILSTLAHRDNPAMVNLIYRYQDTTFINTPTQQDWDSLFKKCIRTNSDRGTTANLEYLINHTDHILSCPIPKDMDSINPNTLSAEAFMLIGMGGYFDPAKHDKFLQQALLHSQSRFPDFFYLIDKDPHYTNDFVQYIVNKSNTGHDDGPILYCLDYLYNNQHKFRDAPSDKLEICREILNQPIPEYLSTHIKSYYLNNKDDN</sequence>
<dbReference type="Proteomes" id="UP000695562">
    <property type="component" value="Unassembled WGS sequence"/>
</dbReference>
<evidence type="ECO:0000313" key="2">
    <source>
        <dbReference type="Proteomes" id="UP000695562"/>
    </source>
</evidence>
<dbReference type="EMBL" id="AJWJ01001046">
    <property type="protein sequence ID" value="KAF2068337.1"/>
    <property type="molecule type" value="Genomic_DNA"/>
</dbReference>
<comment type="caution">
    <text evidence="1">The sequence shown here is derived from an EMBL/GenBank/DDBJ whole genome shotgun (WGS) entry which is preliminary data.</text>
</comment>
<proteinExistence type="predicted"/>
<gene>
    <name evidence="1" type="ORF">CYY_010336</name>
</gene>
<feature type="non-terminal residue" evidence="1">
    <location>
        <position position="1"/>
    </location>
</feature>
<dbReference type="AlphaFoldDB" id="A0A8J4PJ94"/>
<keyword evidence="2" id="KW-1185">Reference proteome</keyword>
<organism evidence="1 2">
    <name type="scientific">Polysphondylium violaceum</name>
    <dbReference type="NCBI Taxonomy" id="133409"/>
    <lineage>
        <taxon>Eukaryota</taxon>
        <taxon>Amoebozoa</taxon>
        <taxon>Evosea</taxon>
        <taxon>Eumycetozoa</taxon>
        <taxon>Dictyostelia</taxon>
        <taxon>Dictyosteliales</taxon>
        <taxon>Dictyosteliaceae</taxon>
        <taxon>Polysphondylium</taxon>
    </lineage>
</organism>
<accession>A0A8J4PJ94</accession>
<evidence type="ECO:0000313" key="1">
    <source>
        <dbReference type="EMBL" id="KAF2068337.1"/>
    </source>
</evidence>
<protein>
    <submittedName>
        <fullName evidence="1">Uncharacterized protein</fullName>
    </submittedName>
</protein>
<name>A0A8J4PJ94_9MYCE</name>
<reference evidence="1" key="1">
    <citation type="submission" date="2020-01" db="EMBL/GenBank/DDBJ databases">
        <title>Development of genomics and gene disruption for Polysphondylium violaceum indicates a role for the polyketide synthase stlB in stalk morphogenesis.</title>
        <authorList>
            <person name="Narita B."/>
            <person name="Kawabe Y."/>
            <person name="Kin K."/>
            <person name="Saito T."/>
            <person name="Gibbs R."/>
            <person name="Kuspa A."/>
            <person name="Muzny D."/>
            <person name="Queller D."/>
            <person name="Richards S."/>
            <person name="Strassman J."/>
            <person name="Sucgang R."/>
            <person name="Worley K."/>
            <person name="Schaap P."/>
        </authorList>
    </citation>
    <scope>NUCLEOTIDE SEQUENCE</scope>
    <source>
        <strain evidence="1">QSvi11</strain>
    </source>
</reference>